<evidence type="ECO:0000256" key="13">
    <source>
        <dbReference type="ARBA" id="ARBA00071271"/>
    </source>
</evidence>
<evidence type="ECO:0000256" key="9">
    <source>
        <dbReference type="ARBA" id="ARBA00036421"/>
    </source>
</evidence>
<evidence type="ECO:0000256" key="14">
    <source>
        <dbReference type="ARBA" id="ARBA00075285"/>
    </source>
</evidence>
<accession>A0A9D2BMF8</accession>
<dbReference type="EMBL" id="DXET01000136">
    <property type="protein sequence ID" value="HIX81506.1"/>
    <property type="molecule type" value="Genomic_DNA"/>
</dbReference>
<dbReference type="Gene3D" id="3.40.630.10">
    <property type="entry name" value="Zn peptidases"/>
    <property type="match status" value="2"/>
</dbReference>
<evidence type="ECO:0000256" key="4">
    <source>
        <dbReference type="ARBA" id="ARBA00022723"/>
    </source>
</evidence>
<comment type="cofactor">
    <cofactor evidence="1">
        <name>Co(2+)</name>
        <dbReference type="ChEBI" id="CHEBI:48828"/>
    </cofactor>
</comment>
<gene>
    <name evidence="19" type="primary">pepD</name>
    <name evidence="19" type="ORF">H9980_05995</name>
</gene>
<dbReference type="InterPro" id="IPR002933">
    <property type="entry name" value="Peptidase_M20"/>
</dbReference>
<comment type="caution">
    <text evidence="19">The sequence shown here is derived from an EMBL/GenBank/DDBJ whole genome shotgun (WGS) entry which is preliminary data.</text>
</comment>
<dbReference type="FunFam" id="3.40.630.10:FF:000015">
    <property type="entry name" value="Aminoacyl-histidine dipeptidase PepD"/>
    <property type="match status" value="1"/>
</dbReference>
<evidence type="ECO:0000256" key="16">
    <source>
        <dbReference type="ARBA" id="ARBA00077688"/>
    </source>
</evidence>
<comment type="cofactor">
    <cofactor evidence="2">
        <name>Zn(2+)</name>
        <dbReference type="ChEBI" id="CHEBI:29105"/>
    </cofactor>
</comment>
<dbReference type="InterPro" id="IPR011650">
    <property type="entry name" value="Peptidase_M20_dimer"/>
</dbReference>
<dbReference type="GO" id="GO:0046872">
    <property type="term" value="F:metal ion binding"/>
    <property type="evidence" value="ECO:0007669"/>
    <property type="project" value="UniProtKB-KW"/>
</dbReference>
<dbReference type="InterPro" id="IPR001160">
    <property type="entry name" value="Peptidase_M20C"/>
</dbReference>
<keyword evidence="3" id="KW-0645">Protease</keyword>
<feature type="domain" description="Peptidase M20 dimerisation" evidence="18">
    <location>
        <begin position="204"/>
        <end position="287"/>
    </location>
</feature>
<keyword evidence="19" id="KW-0224">Dipeptidase</keyword>
<evidence type="ECO:0000256" key="6">
    <source>
        <dbReference type="ARBA" id="ARBA00022833"/>
    </source>
</evidence>
<sequence>MSVLDINIPENYYFEEISKIPRGSHNEQRIADYVENFAKEHNLRYVRDQINNLIIYKDASAGYEDHEAIMLQAHMDMVNEKNKDSDHDFDNDPLDLYIDDGFITAKGTTLGADDGYGVAYMLALLSADNVKHPPLECVFTVCEEVGLDGALAFDGNLISANRMIGLDSETEGETCTTSSGGCDVMVDKDLHFVDNTKPIYELMIKGLQGGHSGREISNGRGNANKLATRVMYGFIKEKLDIQLIDIEGGLKNNAIPRECTIIFSSESNFNELKKVADTYQSYFKEEFEFSDSGVLAELKAVSKSLPQALSNAESKEVIEMMNVLKNGFVERSFAIKDLTVISLNMGVVRIENNQLKINYLLRSPMKSAVENMCDELNIVARAFNASTVSSNYYPGWLYDPDSKLRDQFKEFYLKHTGKQLKEVASHGGLETGIFKGKKPDLDIITMGPDMSDIHTPDERMNIASFVNCYQLLCDFIATL</sequence>
<dbReference type="PIRSF" id="PIRSF016599">
    <property type="entry name" value="Xaa-His_dipept"/>
    <property type="match status" value="1"/>
</dbReference>
<dbReference type="Proteomes" id="UP000886724">
    <property type="component" value="Unassembled WGS sequence"/>
</dbReference>
<keyword evidence="8" id="KW-0170">Cobalt</keyword>
<dbReference type="Pfam" id="PF07687">
    <property type="entry name" value="M20_dimer"/>
    <property type="match status" value="1"/>
</dbReference>
<comment type="catalytic activity">
    <reaction evidence="9">
        <text>Hydrolysis of dipeptides, preferentially hydrophobic dipeptides including prolyl amino acids.</text>
        <dbReference type="EC" id="3.4.13.18"/>
    </reaction>
</comment>
<keyword evidence="4" id="KW-0479">Metal-binding</keyword>
<keyword evidence="7" id="KW-0482">Metalloprotease</keyword>
<protein>
    <recommendedName>
        <fullName evidence="13">Cytosol non-specific dipeptidase</fullName>
        <ecNumber evidence="10">3.4.13.18</ecNumber>
    </recommendedName>
    <alternativeName>
        <fullName evidence="16">Aminoacyl-histidine dipeptidase</fullName>
    </alternativeName>
    <alternativeName>
        <fullName evidence="15">Beta-alanyl-histidine dipeptidase</fullName>
    </alternativeName>
    <alternativeName>
        <fullName evidence="14">Carnosinase</fullName>
    </alternativeName>
    <alternativeName>
        <fullName evidence="11">Peptidase D</fullName>
    </alternativeName>
    <alternativeName>
        <fullName evidence="17">Xaa-His dipeptidase</fullName>
    </alternativeName>
</protein>
<evidence type="ECO:0000256" key="1">
    <source>
        <dbReference type="ARBA" id="ARBA00001941"/>
    </source>
</evidence>
<dbReference type="AlphaFoldDB" id="A0A9D2BMF8"/>
<evidence type="ECO:0000256" key="2">
    <source>
        <dbReference type="ARBA" id="ARBA00001947"/>
    </source>
</evidence>
<evidence type="ECO:0000256" key="8">
    <source>
        <dbReference type="ARBA" id="ARBA00023285"/>
    </source>
</evidence>
<evidence type="ECO:0000256" key="11">
    <source>
        <dbReference type="ARBA" id="ARBA00044252"/>
    </source>
</evidence>
<reference evidence="19" key="1">
    <citation type="journal article" date="2021" name="PeerJ">
        <title>Extensive microbial diversity within the chicken gut microbiome revealed by metagenomics and culture.</title>
        <authorList>
            <person name="Gilroy R."/>
            <person name="Ravi A."/>
            <person name="Getino M."/>
            <person name="Pursley I."/>
            <person name="Horton D.L."/>
            <person name="Alikhan N.F."/>
            <person name="Baker D."/>
            <person name="Gharbi K."/>
            <person name="Hall N."/>
            <person name="Watson M."/>
            <person name="Adriaenssens E.M."/>
            <person name="Foster-Nyarko E."/>
            <person name="Jarju S."/>
            <person name="Secka A."/>
            <person name="Antonio M."/>
            <person name="Oren A."/>
            <person name="Chaudhuri R.R."/>
            <person name="La Ragione R."/>
            <person name="Hildebrand F."/>
            <person name="Pallen M.J."/>
        </authorList>
    </citation>
    <scope>NUCLEOTIDE SEQUENCE</scope>
    <source>
        <strain evidence="19">ChiGjej1B1-14440</strain>
    </source>
</reference>
<dbReference type="GO" id="GO:0006508">
    <property type="term" value="P:proteolysis"/>
    <property type="evidence" value="ECO:0007669"/>
    <property type="project" value="UniProtKB-KW"/>
</dbReference>
<evidence type="ECO:0000256" key="7">
    <source>
        <dbReference type="ARBA" id="ARBA00023049"/>
    </source>
</evidence>
<dbReference type="PRINTS" id="PR00934">
    <property type="entry name" value="XHISDIPTASE"/>
</dbReference>
<comment type="similarity">
    <text evidence="12">Belongs to the peptidase M20C family.</text>
</comment>
<dbReference type="EC" id="3.4.13.18" evidence="10"/>
<keyword evidence="5 19" id="KW-0378">Hydrolase</keyword>
<evidence type="ECO:0000259" key="18">
    <source>
        <dbReference type="Pfam" id="PF07687"/>
    </source>
</evidence>
<name>A0A9D2BMF8_9FIRM</name>
<dbReference type="Pfam" id="PF01546">
    <property type="entry name" value="Peptidase_M20"/>
    <property type="match status" value="1"/>
</dbReference>
<evidence type="ECO:0000256" key="3">
    <source>
        <dbReference type="ARBA" id="ARBA00022670"/>
    </source>
</evidence>
<evidence type="ECO:0000256" key="17">
    <source>
        <dbReference type="ARBA" id="ARBA00078074"/>
    </source>
</evidence>
<proteinExistence type="inferred from homology"/>
<evidence type="ECO:0000313" key="20">
    <source>
        <dbReference type="Proteomes" id="UP000886724"/>
    </source>
</evidence>
<dbReference type="FunFam" id="3.40.630.10:FF:000018">
    <property type="entry name" value="Aminoacyl-histidine dipeptidase PepD"/>
    <property type="match status" value="1"/>
</dbReference>
<dbReference type="GO" id="GO:0005829">
    <property type="term" value="C:cytosol"/>
    <property type="evidence" value="ECO:0007669"/>
    <property type="project" value="TreeGrafter"/>
</dbReference>
<dbReference type="GO" id="GO:0070573">
    <property type="term" value="F:metallodipeptidase activity"/>
    <property type="evidence" value="ECO:0007669"/>
    <property type="project" value="TreeGrafter"/>
</dbReference>
<keyword evidence="6" id="KW-0862">Zinc</keyword>
<dbReference type="PANTHER" id="PTHR43501">
    <property type="entry name" value="CYTOSOL NON-SPECIFIC DIPEPTIDASE"/>
    <property type="match status" value="1"/>
</dbReference>
<organism evidence="19 20">
    <name type="scientific">Candidatus Erysipelatoclostridium merdavium</name>
    <dbReference type="NCBI Taxonomy" id="2838566"/>
    <lineage>
        <taxon>Bacteria</taxon>
        <taxon>Bacillati</taxon>
        <taxon>Bacillota</taxon>
        <taxon>Erysipelotrichia</taxon>
        <taxon>Erysipelotrichales</taxon>
        <taxon>Erysipelotrichales incertae sedis</taxon>
    </lineage>
</organism>
<dbReference type="PANTHER" id="PTHR43501:SF1">
    <property type="entry name" value="CYTOSOL NON-SPECIFIC DIPEPTIDASE"/>
    <property type="match status" value="1"/>
</dbReference>
<evidence type="ECO:0000313" key="19">
    <source>
        <dbReference type="EMBL" id="HIX81506.1"/>
    </source>
</evidence>
<evidence type="ECO:0000256" key="12">
    <source>
        <dbReference type="ARBA" id="ARBA00061423"/>
    </source>
</evidence>
<dbReference type="NCBIfam" id="TIGR01893">
    <property type="entry name" value="aa-his-dipept"/>
    <property type="match status" value="1"/>
</dbReference>
<evidence type="ECO:0000256" key="5">
    <source>
        <dbReference type="ARBA" id="ARBA00022801"/>
    </source>
</evidence>
<dbReference type="SUPFAM" id="SSF53187">
    <property type="entry name" value="Zn-dependent exopeptidases"/>
    <property type="match status" value="1"/>
</dbReference>
<reference evidence="19" key="2">
    <citation type="submission" date="2021-04" db="EMBL/GenBank/DDBJ databases">
        <authorList>
            <person name="Gilroy R."/>
        </authorList>
    </citation>
    <scope>NUCLEOTIDE SEQUENCE</scope>
    <source>
        <strain evidence="19">ChiGjej1B1-14440</strain>
    </source>
</reference>
<evidence type="ECO:0000256" key="10">
    <source>
        <dbReference type="ARBA" id="ARBA00038976"/>
    </source>
</evidence>
<evidence type="ECO:0000256" key="15">
    <source>
        <dbReference type="ARBA" id="ARBA00076004"/>
    </source>
</evidence>